<keyword evidence="1" id="KW-1185">Reference proteome</keyword>
<dbReference type="AlphaFoldDB" id="A0A8B7N9U1"/>
<dbReference type="OrthoDB" id="6365438at2759"/>
<evidence type="ECO:0000313" key="1">
    <source>
        <dbReference type="Proteomes" id="UP000694843"/>
    </source>
</evidence>
<dbReference type="Proteomes" id="UP000694843">
    <property type="component" value="Unplaced"/>
</dbReference>
<evidence type="ECO:0000313" key="2">
    <source>
        <dbReference type="RefSeq" id="XP_018010188.1"/>
    </source>
</evidence>
<gene>
    <name evidence="2" type="primary">LOC108667657</name>
</gene>
<accession>A0A8B7N9U1</accession>
<name>A0A8B7N9U1_HYAAZ</name>
<dbReference type="KEGG" id="hazt:108667657"/>
<sequence length="243" mass="28180">MANSYSRDQNGVIRMTEEEAKEVQNVQCRSRDFWTYDLSANKEVLQAALDVLHNCTPGNKFTVEYKDCQNSCRLVIFCHPCNTELSSLDPFISHAAGKNHKKCVVQLTNKQQTERSLKQSFELKPFNAPKKIFERGSLEDNLDTCRPRVLGMQFVYKEKLEEGGSYYYSCQLCDLRHASHEKIYQHLTGKSHNKKYLAVKFKRRVESPDEYEKACKEIEEREGKINHTIIDFSKRMSLSGVYG</sequence>
<dbReference type="GeneID" id="108667657"/>
<dbReference type="RefSeq" id="XP_018010188.1">
    <property type="nucleotide sequence ID" value="XM_018154699.2"/>
</dbReference>
<reference evidence="2" key="1">
    <citation type="submission" date="2025-08" db="UniProtKB">
        <authorList>
            <consortium name="RefSeq"/>
        </authorList>
    </citation>
    <scope>IDENTIFICATION</scope>
    <source>
        <tissue evidence="2">Whole organism</tissue>
    </source>
</reference>
<organism evidence="1 2">
    <name type="scientific">Hyalella azteca</name>
    <name type="common">Amphipod</name>
    <dbReference type="NCBI Taxonomy" id="294128"/>
    <lineage>
        <taxon>Eukaryota</taxon>
        <taxon>Metazoa</taxon>
        <taxon>Ecdysozoa</taxon>
        <taxon>Arthropoda</taxon>
        <taxon>Crustacea</taxon>
        <taxon>Multicrustacea</taxon>
        <taxon>Malacostraca</taxon>
        <taxon>Eumalacostraca</taxon>
        <taxon>Peracarida</taxon>
        <taxon>Amphipoda</taxon>
        <taxon>Senticaudata</taxon>
        <taxon>Talitrida</taxon>
        <taxon>Talitroidea</taxon>
        <taxon>Hyalellidae</taxon>
        <taxon>Hyalella</taxon>
    </lineage>
</organism>
<proteinExistence type="predicted"/>
<protein>
    <submittedName>
        <fullName evidence="2">Uncharacterized protein LOC108667657</fullName>
    </submittedName>
</protein>